<dbReference type="GeneID" id="116416077"/>
<dbReference type="PANTHER" id="PTHR10492">
    <property type="match status" value="1"/>
</dbReference>
<dbReference type="EnsemblMetazoa" id="XM_031922563">
    <property type="protein sequence ID" value="XP_031778423"/>
    <property type="gene ID" value="LOC116416077"/>
</dbReference>
<dbReference type="SMR" id="A0A7M7Q017"/>
<sequence>MNKIENPNNSSEETSIVHDELIQYVDGRYLSPMEAAWRLQGYPLCGKIPAVERLGIHTKDQQHIVYEENKELQALNNKETTLTAWFKLNKIDDFAKTLKYVELTEYYRFNKKSKSWIKRSRSSQYNTIARLNIVSPKDTERFFFKLILNRARGPTSFEDLKNHKDIEYQTYKDAALAIGLIEDDLHIFIIFEEACHIMLPFQLRKFFAWFILAENIQGNTIWNKFKNYFTEDFKTNKENNALSHIQIILENEEKSCKDFSLPEPNSIINDDATSIDNVLQSADIFKCMFDQLTDDQKAIFEELVDNEHKIYFIDGPGEIGEGKVDTFKIPQKWKTTDVCNEIYKNINLGASVSSVILAPHDEDIKILNNKVLKLLHGESKTYYSVDYATHKGVD</sequence>
<dbReference type="RefSeq" id="XP_031778423.1">
    <property type="nucleotide sequence ID" value="XM_031922563.1"/>
</dbReference>
<accession>A0A7M7Q017</accession>
<reference evidence="1" key="1">
    <citation type="submission" date="2021-01" db="UniProtKB">
        <authorList>
            <consortium name="EnsemblMetazoa"/>
        </authorList>
    </citation>
    <scope>IDENTIFICATION</scope>
</reference>
<dbReference type="AlphaFoldDB" id="A0A7M7Q017"/>
<dbReference type="Proteomes" id="UP000002358">
    <property type="component" value="Chromosome 2"/>
</dbReference>
<organism evidence="1 2">
    <name type="scientific">Nasonia vitripennis</name>
    <name type="common">Parasitic wasp</name>
    <dbReference type="NCBI Taxonomy" id="7425"/>
    <lineage>
        <taxon>Eukaryota</taxon>
        <taxon>Metazoa</taxon>
        <taxon>Ecdysozoa</taxon>
        <taxon>Arthropoda</taxon>
        <taxon>Hexapoda</taxon>
        <taxon>Insecta</taxon>
        <taxon>Pterygota</taxon>
        <taxon>Neoptera</taxon>
        <taxon>Endopterygota</taxon>
        <taxon>Hymenoptera</taxon>
        <taxon>Apocrita</taxon>
        <taxon>Proctotrupomorpha</taxon>
        <taxon>Chalcidoidea</taxon>
        <taxon>Pteromalidae</taxon>
        <taxon>Pteromalinae</taxon>
        <taxon>Nasonia</taxon>
    </lineage>
</organism>
<proteinExistence type="predicted"/>
<evidence type="ECO:0000313" key="2">
    <source>
        <dbReference type="Proteomes" id="UP000002358"/>
    </source>
</evidence>
<evidence type="ECO:0000313" key="1">
    <source>
        <dbReference type="EnsemblMetazoa" id="XP_031778423"/>
    </source>
</evidence>
<name>A0A7M7Q017_NASVI</name>
<keyword evidence="2" id="KW-1185">Reference proteome</keyword>
<dbReference type="InParanoid" id="A0A7M7Q017"/>
<protein>
    <submittedName>
        <fullName evidence="1">Uncharacterized protein</fullName>
    </submittedName>
</protein>
<dbReference type="KEGG" id="nvi:116416077"/>
<dbReference type="OrthoDB" id="10053386at2759"/>